<dbReference type="PROSITE" id="PS50893">
    <property type="entry name" value="ABC_TRANSPORTER_2"/>
    <property type="match status" value="1"/>
</dbReference>
<dbReference type="InterPro" id="IPR003439">
    <property type="entry name" value="ABC_transporter-like_ATP-bd"/>
</dbReference>
<evidence type="ECO:0000313" key="6">
    <source>
        <dbReference type="EMBL" id="MDC4239949.1"/>
    </source>
</evidence>
<dbReference type="InterPro" id="IPR027417">
    <property type="entry name" value="P-loop_NTPase"/>
</dbReference>
<keyword evidence="4 6" id="KW-0067">ATP-binding</keyword>
<dbReference type="CDD" id="cd03255">
    <property type="entry name" value="ABC_MJ0796_LolCDE_FtsE"/>
    <property type="match status" value="1"/>
</dbReference>
<dbReference type="EMBL" id="JAMRYU010000006">
    <property type="protein sequence ID" value="MDC4239949.1"/>
    <property type="molecule type" value="Genomic_DNA"/>
</dbReference>
<reference evidence="6" key="1">
    <citation type="submission" date="2022-05" db="EMBL/GenBank/DDBJ databases">
        <title>Draft genome sequence of Clostridium tertium strain CP3 isolated from Peru.</title>
        <authorList>
            <person name="Hurtado R."/>
            <person name="Lima L."/>
            <person name="Sousa T."/>
            <person name="Jaiswal A.K."/>
            <person name="Tiwari S."/>
            <person name="Maturrano L."/>
            <person name="Brenig B."/>
            <person name="Azevedo V."/>
        </authorList>
    </citation>
    <scope>NUCLEOTIDE SEQUENCE</scope>
    <source>
        <strain evidence="6">CP3</strain>
    </source>
</reference>
<dbReference type="InterPro" id="IPR003593">
    <property type="entry name" value="AAA+_ATPase"/>
</dbReference>
<dbReference type="Gene3D" id="3.40.50.300">
    <property type="entry name" value="P-loop containing nucleotide triphosphate hydrolases"/>
    <property type="match status" value="1"/>
</dbReference>
<dbReference type="InterPro" id="IPR017911">
    <property type="entry name" value="MacB-like_ATP-bd"/>
</dbReference>
<keyword evidence="2" id="KW-0813">Transport</keyword>
<sequence>MRKYALQLKNISKTYKDGDSENTVLNNISINVKPGEFVAIVGPSGSGKSTFLSIAGALLSASSGEIIIGDTNLSEKDKKELADIRRNQIGFVFQSHQLIPYLKVIDQLKLIPQLSKNKNKKEVNDYANKLLKDFGLEHRLNHYPSKLSGGEKQRVAIARALMNHPDIILADEPTASLDGKRGREVVTMIKDEIKKYNKAALMVTHDERVLDLVDTIYRIENGNITIEKIF</sequence>
<dbReference type="GeneID" id="93044935"/>
<dbReference type="RefSeq" id="WP_209741322.1">
    <property type="nucleotide sequence ID" value="NZ_BAAACM010000021.1"/>
</dbReference>
<dbReference type="PANTHER" id="PTHR42798">
    <property type="entry name" value="LIPOPROTEIN-RELEASING SYSTEM ATP-BINDING PROTEIN LOLD"/>
    <property type="match status" value="1"/>
</dbReference>
<keyword evidence="7" id="KW-1185">Reference proteome</keyword>
<evidence type="ECO:0000313" key="7">
    <source>
        <dbReference type="Proteomes" id="UP001141183"/>
    </source>
</evidence>
<dbReference type="PANTHER" id="PTHR42798:SF6">
    <property type="entry name" value="CELL DIVISION ATP-BINDING PROTEIN FTSE"/>
    <property type="match status" value="1"/>
</dbReference>
<dbReference type="GO" id="GO:0098796">
    <property type="term" value="C:membrane protein complex"/>
    <property type="evidence" value="ECO:0007669"/>
    <property type="project" value="UniProtKB-ARBA"/>
</dbReference>
<comment type="similarity">
    <text evidence="1">Belongs to the ABC transporter superfamily.</text>
</comment>
<dbReference type="PROSITE" id="PS00211">
    <property type="entry name" value="ABC_TRANSPORTER_1"/>
    <property type="match status" value="1"/>
</dbReference>
<evidence type="ECO:0000259" key="5">
    <source>
        <dbReference type="PROSITE" id="PS50893"/>
    </source>
</evidence>
<evidence type="ECO:0000256" key="2">
    <source>
        <dbReference type="ARBA" id="ARBA00022448"/>
    </source>
</evidence>
<dbReference type="InterPro" id="IPR017871">
    <property type="entry name" value="ABC_transporter-like_CS"/>
</dbReference>
<gene>
    <name evidence="6" type="ORF">NE398_07190</name>
</gene>
<organism evidence="6 7">
    <name type="scientific">Clostridium tertium</name>
    <dbReference type="NCBI Taxonomy" id="1559"/>
    <lineage>
        <taxon>Bacteria</taxon>
        <taxon>Bacillati</taxon>
        <taxon>Bacillota</taxon>
        <taxon>Clostridia</taxon>
        <taxon>Eubacteriales</taxon>
        <taxon>Clostridiaceae</taxon>
        <taxon>Clostridium</taxon>
    </lineage>
</organism>
<proteinExistence type="inferred from homology"/>
<accession>A0A9X4AZK6</accession>
<evidence type="ECO:0000256" key="4">
    <source>
        <dbReference type="ARBA" id="ARBA00022840"/>
    </source>
</evidence>
<dbReference type="Proteomes" id="UP001141183">
    <property type="component" value="Unassembled WGS sequence"/>
</dbReference>
<evidence type="ECO:0000256" key="1">
    <source>
        <dbReference type="ARBA" id="ARBA00005417"/>
    </source>
</evidence>
<comment type="caution">
    <text evidence="6">The sequence shown here is derived from an EMBL/GenBank/DDBJ whole genome shotgun (WGS) entry which is preliminary data.</text>
</comment>
<name>A0A9X4AZK6_9CLOT</name>
<dbReference type="Pfam" id="PF00005">
    <property type="entry name" value="ABC_tran"/>
    <property type="match status" value="1"/>
</dbReference>
<dbReference type="AlphaFoldDB" id="A0A9X4AZK6"/>
<dbReference type="SMART" id="SM00382">
    <property type="entry name" value="AAA"/>
    <property type="match status" value="1"/>
</dbReference>
<feature type="domain" description="ABC transporter" evidence="5">
    <location>
        <begin position="6"/>
        <end position="229"/>
    </location>
</feature>
<dbReference type="GO" id="GO:0022857">
    <property type="term" value="F:transmembrane transporter activity"/>
    <property type="evidence" value="ECO:0007669"/>
    <property type="project" value="UniProtKB-ARBA"/>
</dbReference>
<dbReference type="SUPFAM" id="SSF52540">
    <property type="entry name" value="P-loop containing nucleoside triphosphate hydrolases"/>
    <property type="match status" value="1"/>
</dbReference>
<keyword evidence="3" id="KW-0547">Nucleotide-binding</keyword>
<dbReference type="GO" id="GO:0016887">
    <property type="term" value="F:ATP hydrolysis activity"/>
    <property type="evidence" value="ECO:0007669"/>
    <property type="project" value="InterPro"/>
</dbReference>
<protein>
    <submittedName>
        <fullName evidence="6">ABC transporter ATP-binding protein</fullName>
    </submittedName>
</protein>
<evidence type="ECO:0000256" key="3">
    <source>
        <dbReference type="ARBA" id="ARBA00022741"/>
    </source>
</evidence>
<dbReference type="GO" id="GO:0005524">
    <property type="term" value="F:ATP binding"/>
    <property type="evidence" value="ECO:0007669"/>
    <property type="project" value="UniProtKB-KW"/>
</dbReference>
<dbReference type="FunFam" id="3.40.50.300:FF:000032">
    <property type="entry name" value="Export ABC transporter ATP-binding protein"/>
    <property type="match status" value="1"/>
</dbReference>